<sequence>METKLDGDERTFSDVREELIAAYRLSLAAASEIPGNIPSLLSHAFSRHFRANMPSIRLENAEKKATSVDLEELQSKLSRITALKPEAQTLLDRARSILTDGPPLSMNVELDENMELPDALHTLLQGTLWAILMEAGANPDLEDELQKRQAYAHSACYQGHVL</sequence>
<proteinExistence type="predicted"/>
<protein>
    <submittedName>
        <fullName evidence="1">Uncharacterized protein</fullName>
    </submittedName>
</protein>
<evidence type="ECO:0000313" key="1">
    <source>
        <dbReference type="EMBL" id="KAG9397005.1"/>
    </source>
</evidence>
<keyword evidence="2" id="KW-1185">Reference proteome</keyword>
<dbReference type="Proteomes" id="UP000717585">
    <property type="component" value="Unassembled WGS sequence"/>
</dbReference>
<accession>A0A8J6B2H5</accession>
<comment type="caution">
    <text evidence="1">The sequence shown here is derived from an EMBL/GenBank/DDBJ whole genome shotgun (WGS) entry which is preliminary data.</text>
</comment>
<dbReference type="AlphaFoldDB" id="A0A8J6B2H5"/>
<dbReference type="EMBL" id="JAHDYR010000004">
    <property type="protein sequence ID" value="KAG9397005.1"/>
    <property type="molecule type" value="Genomic_DNA"/>
</dbReference>
<reference evidence="1" key="1">
    <citation type="submission" date="2021-05" db="EMBL/GenBank/DDBJ databases">
        <title>A free-living protist that lacks canonical eukaryotic 1 DNA replication and segregation systems.</title>
        <authorList>
            <person name="Salas-Leiva D.E."/>
            <person name="Tromer E.C."/>
            <person name="Curtis B.A."/>
            <person name="Jerlstrom-Hultqvist J."/>
            <person name="Kolisko M."/>
            <person name="Yi Z."/>
            <person name="Salas-Leiva J.S."/>
            <person name="Gallot-Lavallee L."/>
            <person name="Kops G.J.P.L."/>
            <person name="Archibald J.M."/>
            <person name="Simpson A.G.B."/>
            <person name="Roger A.J."/>
        </authorList>
    </citation>
    <scope>NUCLEOTIDE SEQUENCE</scope>
    <source>
        <strain evidence="1">BICM</strain>
    </source>
</reference>
<name>A0A8J6B2H5_9EUKA</name>
<gene>
    <name evidence="1" type="ORF">J8273_1356</name>
</gene>
<organism evidence="1 2">
    <name type="scientific">Carpediemonas membranifera</name>
    <dbReference type="NCBI Taxonomy" id="201153"/>
    <lineage>
        <taxon>Eukaryota</taxon>
        <taxon>Metamonada</taxon>
        <taxon>Carpediemonas-like organisms</taxon>
        <taxon>Carpediemonas</taxon>
    </lineage>
</organism>
<evidence type="ECO:0000313" key="2">
    <source>
        <dbReference type="Proteomes" id="UP000717585"/>
    </source>
</evidence>
<dbReference type="OrthoDB" id="61110at2759"/>